<accession>A0A382PVB8</accession>
<dbReference type="EMBL" id="UINC01109291">
    <property type="protein sequence ID" value="SVC76012.1"/>
    <property type="molecule type" value="Genomic_DNA"/>
</dbReference>
<evidence type="ECO:0000313" key="1">
    <source>
        <dbReference type="EMBL" id="SVC76012.1"/>
    </source>
</evidence>
<dbReference type="PANTHER" id="PTHR33986:SF15">
    <property type="entry name" value="MITOCHONDRIAL FISSION PROTEIN ELM1"/>
    <property type="match status" value="1"/>
</dbReference>
<dbReference type="AlphaFoldDB" id="A0A382PVB8"/>
<feature type="non-terminal residue" evidence="1">
    <location>
        <position position="187"/>
    </location>
</feature>
<dbReference type="PANTHER" id="PTHR33986">
    <property type="entry name" value="OS02G0535700 PROTEIN"/>
    <property type="match status" value="1"/>
</dbReference>
<gene>
    <name evidence="1" type="ORF">METZ01_LOCUS328866</name>
</gene>
<reference evidence="1" key="1">
    <citation type="submission" date="2018-05" db="EMBL/GenBank/DDBJ databases">
        <authorList>
            <person name="Lanie J.A."/>
            <person name="Ng W.-L."/>
            <person name="Kazmierczak K.M."/>
            <person name="Andrzejewski T.M."/>
            <person name="Davidsen T.M."/>
            <person name="Wayne K.J."/>
            <person name="Tettelin H."/>
            <person name="Glass J.I."/>
            <person name="Rusch D."/>
            <person name="Podicherti R."/>
            <person name="Tsui H.-C.T."/>
            <person name="Winkler M.E."/>
        </authorList>
    </citation>
    <scope>NUCLEOTIDE SEQUENCE</scope>
</reference>
<dbReference type="Pfam" id="PF06258">
    <property type="entry name" value="Mito_fiss_Elm1"/>
    <property type="match status" value="1"/>
</dbReference>
<sequence>MSAVVATEGLSCWVLSEGMAGTENQCLALAAALGLTPVVKRAAVNKPWRWLGAAMTALPPRFLAQGHDSLVPPWPDLVIASGRKCAGLALAIQRASRGCTFTVFIQNPRLGPARFDLIVAPRHDGIAGANIFTTRGALSRVDPAGLKSAESEFAPAFADLPRPLVACLIGGTSRRHRLTPADGRALG</sequence>
<name>A0A382PVB8_9ZZZZ</name>
<organism evidence="1">
    <name type="scientific">marine metagenome</name>
    <dbReference type="NCBI Taxonomy" id="408172"/>
    <lineage>
        <taxon>unclassified sequences</taxon>
        <taxon>metagenomes</taxon>
        <taxon>ecological metagenomes</taxon>
    </lineage>
</organism>
<proteinExistence type="predicted"/>
<protein>
    <submittedName>
        <fullName evidence="1">Uncharacterized protein</fullName>
    </submittedName>
</protein>
<dbReference type="InterPro" id="IPR009367">
    <property type="entry name" value="Elm1-like"/>
</dbReference>